<protein>
    <recommendedName>
        <fullName evidence="6">AraC family transcriptional regulator</fullName>
    </recommendedName>
</protein>
<dbReference type="Proteomes" id="UP001259982">
    <property type="component" value="Unassembled WGS sequence"/>
</dbReference>
<feature type="region of interest" description="Disordered" evidence="2">
    <location>
        <begin position="169"/>
        <end position="188"/>
    </location>
</feature>
<evidence type="ECO:0000313" key="5">
    <source>
        <dbReference type="Proteomes" id="UP001259982"/>
    </source>
</evidence>
<evidence type="ECO:0008006" key="6">
    <source>
        <dbReference type="Google" id="ProtNLM"/>
    </source>
</evidence>
<gene>
    <name evidence="4" type="ORF">RM531_11410</name>
</gene>
<evidence type="ECO:0000313" key="4">
    <source>
        <dbReference type="EMBL" id="MDT0619082.1"/>
    </source>
</evidence>
<proteinExistence type="predicted"/>
<dbReference type="RefSeq" id="WP_311659395.1">
    <property type="nucleotide sequence ID" value="NZ_JAVRHY010000010.1"/>
</dbReference>
<evidence type="ECO:0000256" key="1">
    <source>
        <dbReference type="SAM" id="Coils"/>
    </source>
</evidence>
<keyword evidence="1" id="KW-0175">Coiled coil</keyword>
<reference evidence="4 5" key="1">
    <citation type="submission" date="2023-09" db="EMBL/GenBank/DDBJ databases">
        <authorList>
            <person name="Rey-Velasco X."/>
        </authorList>
    </citation>
    <scope>NUCLEOTIDE SEQUENCE [LARGE SCALE GENOMIC DNA]</scope>
    <source>
        <strain evidence="4 5">P385</strain>
    </source>
</reference>
<keyword evidence="3" id="KW-0732">Signal</keyword>
<feature type="chain" id="PRO_5045292044" description="AraC family transcriptional regulator" evidence="3">
    <location>
        <begin position="23"/>
        <end position="188"/>
    </location>
</feature>
<evidence type="ECO:0000256" key="3">
    <source>
        <dbReference type="SAM" id="SignalP"/>
    </source>
</evidence>
<sequence length="188" mass="20944">MNLPVRPFIGVILALTMAAATAAEPDADSELRALDQATQNLKLEMLDLEAELTDLEQDINYPAPRRWTVFFTVDPAMTDFTLDAVELSVDGTVVARHRYSDQERSALSDQGAQQLFIAGIDPGPHRVRVRFEGQWDGQPYRREQRFTVDKPEGPRLLELRLAPEVTVDNAGRNNGGPGLIARSYDDLP</sequence>
<evidence type="ECO:0000256" key="2">
    <source>
        <dbReference type="SAM" id="MobiDB-lite"/>
    </source>
</evidence>
<dbReference type="EMBL" id="JAVRHY010000010">
    <property type="protein sequence ID" value="MDT0619082.1"/>
    <property type="molecule type" value="Genomic_DNA"/>
</dbReference>
<keyword evidence="5" id="KW-1185">Reference proteome</keyword>
<comment type="caution">
    <text evidence="4">The sequence shown here is derived from an EMBL/GenBank/DDBJ whole genome shotgun (WGS) entry which is preliminary data.</text>
</comment>
<name>A0ABU3BB92_9GAMM</name>
<feature type="signal peptide" evidence="3">
    <location>
        <begin position="1"/>
        <end position="22"/>
    </location>
</feature>
<accession>A0ABU3BB92</accession>
<organism evidence="4 5">
    <name type="scientific">Spectribacter acetivorans</name>
    <dbReference type="NCBI Taxonomy" id="3075603"/>
    <lineage>
        <taxon>Bacteria</taxon>
        <taxon>Pseudomonadati</taxon>
        <taxon>Pseudomonadota</taxon>
        <taxon>Gammaproteobacteria</taxon>
        <taxon>Salinisphaerales</taxon>
        <taxon>Salinisphaeraceae</taxon>
        <taxon>Spectribacter</taxon>
    </lineage>
</organism>
<feature type="coiled-coil region" evidence="1">
    <location>
        <begin position="31"/>
        <end position="58"/>
    </location>
</feature>